<evidence type="ECO:0000259" key="4">
    <source>
        <dbReference type="PROSITE" id="PS51077"/>
    </source>
</evidence>
<organism evidence="6 7">
    <name type="scientific">Amycolatopsis pithecellobii</name>
    <dbReference type="NCBI Taxonomy" id="664692"/>
    <lineage>
        <taxon>Bacteria</taxon>
        <taxon>Bacillati</taxon>
        <taxon>Actinomycetota</taxon>
        <taxon>Actinomycetes</taxon>
        <taxon>Pseudonocardiales</taxon>
        <taxon>Pseudonocardiaceae</taxon>
        <taxon>Amycolatopsis</taxon>
    </lineage>
</organism>
<evidence type="ECO:0000313" key="6">
    <source>
        <dbReference type="EMBL" id="MTD52533.1"/>
    </source>
</evidence>
<accession>A0A6N7YUK1</accession>
<keyword evidence="3" id="KW-0804">Transcription</keyword>
<keyword evidence="2" id="KW-0238">DNA-binding</keyword>
<dbReference type="EMBL" id="WMBA01000001">
    <property type="protein sequence ID" value="MTD52533.1"/>
    <property type="molecule type" value="Genomic_DNA"/>
</dbReference>
<dbReference type="SUPFAM" id="SSF46785">
    <property type="entry name" value="Winged helix' DNA-binding domain"/>
    <property type="match status" value="1"/>
</dbReference>
<reference evidence="6 7" key="1">
    <citation type="submission" date="2019-11" db="EMBL/GenBank/DDBJ databases">
        <title>Draft genome of Amycolatopsis RM579.</title>
        <authorList>
            <person name="Duangmal K."/>
            <person name="Mingma R."/>
        </authorList>
    </citation>
    <scope>NUCLEOTIDE SEQUENCE [LARGE SCALE GENOMIC DNA]</scope>
    <source>
        <strain evidence="6 7">RM579</strain>
    </source>
</reference>
<dbReference type="InterPro" id="IPR050707">
    <property type="entry name" value="HTH_MetabolicPath_Reg"/>
</dbReference>
<dbReference type="AlphaFoldDB" id="A0A6N7YUK1"/>
<evidence type="ECO:0000256" key="3">
    <source>
        <dbReference type="ARBA" id="ARBA00023163"/>
    </source>
</evidence>
<dbReference type="Pfam" id="PF09339">
    <property type="entry name" value="HTH_IclR"/>
    <property type="match status" value="1"/>
</dbReference>
<dbReference type="PROSITE" id="PS51077">
    <property type="entry name" value="HTH_ICLR"/>
    <property type="match status" value="1"/>
</dbReference>
<keyword evidence="7" id="KW-1185">Reference proteome</keyword>
<evidence type="ECO:0000313" key="7">
    <source>
        <dbReference type="Proteomes" id="UP000440096"/>
    </source>
</evidence>
<dbReference type="PANTHER" id="PTHR30136:SF24">
    <property type="entry name" value="HTH-TYPE TRANSCRIPTIONAL REPRESSOR ALLR"/>
    <property type="match status" value="1"/>
</dbReference>
<feature type="domain" description="IclR-ED" evidence="5">
    <location>
        <begin position="80"/>
        <end position="273"/>
    </location>
</feature>
<dbReference type="Gene3D" id="1.10.10.10">
    <property type="entry name" value="Winged helix-like DNA-binding domain superfamily/Winged helix DNA-binding domain"/>
    <property type="match status" value="1"/>
</dbReference>
<dbReference type="PROSITE" id="PS51078">
    <property type="entry name" value="ICLR_ED"/>
    <property type="match status" value="1"/>
</dbReference>
<dbReference type="InterPro" id="IPR036390">
    <property type="entry name" value="WH_DNA-bd_sf"/>
</dbReference>
<gene>
    <name evidence="6" type="ORF">GKO32_00835</name>
</gene>
<dbReference type="OrthoDB" id="60629at2"/>
<name>A0A6N7YUK1_9PSEU</name>
<dbReference type="RefSeq" id="WP_154754784.1">
    <property type="nucleotide sequence ID" value="NZ_WMBA01000001.1"/>
</dbReference>
<dbReference type="GO" id="GO:0003700">
    <property type="term" value="F:DNA-binding transcription factor activity"/>
    <property type="evidence" value="ECO:0007669"/>
    <property type="project" value="TreeGrafter"/>
</dbReference>
<sequence>MTDSSTPRPRGGKPAHGEPVIDRALRLFSAFEAHDGALSLEQLSVEAGLPKATALRLARRLTEWGALERTPDGEYVIGLRLLEIAMLSPRGQGLRTIALPYLEDLHHATGQHVQLAVRDGHESVLVERLSAHDASEVHYRMGGHYRVGGRAPLHVTGVGRVLLAFGPHELRQEVLAGELRLPGDEGTLTPDQLRTILAQVRQEGVAMVSMPRPTPMTSIAAPILGPGQEALAGLSVLAPTGSFQPAGLIPAVVTVARAISRVAWRAASPANGGGAP</sequence>
<protein>
    <submittedName>
        <fullName evidence="6">Helix-turn-helix domain-containing protein</fullName>
    </submittedName>
</protein>
<keyword evidence="1" id="KW-0805">Transcription regulation</keyword>
<dbReference type="GO" id="GO:0045892">
    <property type="term" value="P:negative regulation of DNA-templated transcription"/>
    <property type="evidence" value="ECO:0007669"/>
    <property type="project" value="TreeGrafter"/>
</dbReference>
<dbReference type="InterPro" id="IPR014757">
    <property type="entry name" value="Tscrpt_reg_IclR_C"/>
</dbReference>
<dbReference type="InterPro" id="IPR005471">
    <property type="entry name" value="Tscrpt_reg_IclR_N"/>
</dbReference>
<dbReference type="Proteomes" id="UP000440096">
    <property type="component" value="Unassembled WGS sequence"/>
</dbReference>
<evidence type="ECO:0000256" key="2">
    <source>
        <dbReference type="ARBA" id="ARBA00023125"/>
    </source>
</evidence>
<dbReference type="SMART" id="SM00346">
    <property type="entry name" value="HTH_ICLR"/>
    <property type="match status" value="1"/>
</dbReference>
<feature type="domain" description="HTH iclR-type" evidence="4">
    <location>
        <begin position="18"/>
        <end position="79"/>
    </location>
</feature>
<dbReference type="SUPFAM" id="SSF55781">
    <property type="entry name" value="GAF domain-like"/>
    <property type="match status" value="1"/>
</dbReference>
<comment type="caution">
    <text evidence="6">The sequence shown here is derived from an EMBL/GenBank/DDBJ whole genome shotgun (WGS) entry which is preliminary data.</text>
</comment>
<dbReference type="GO" id="GO:0003677">
    <property type="term" value="F:DNA binding"/>
    <property type="evidence" value="ECO:0007669"/>
    <property type="project" value="UniProtKB-KW"/>
</dbReference>
<dbReference type="InterPro" id="IPR029016">
    <property type="entry name" value="GAF-like_dom_sf"/>
</dbReference>
<evidence type="ECO:0000259" key="5">
    <source>
        <dbReference type="PROSITE" id="PS51078"/>
    </source>
</evidence>
<dbReference type="Pfam" id="PF01614">
    <property type="entry name" value="IclR_C"/>
    <property type="match status" value="1"/>
</dbReference>
<dbReference type="Gene3D" id="3.30.450.40">
    <property type="match status" value="1"/>
</dbReference>
<proteinExistence type="predicted"/>
<dbReference type="PANTHER" id="PTHR30136">
    <property type="entry name" value="HELIX-TURN-HELIX TRANSCRIPTIONAL REGULATOR, ICLR FAMILY"/>
    <property type="match status" value="1"/>
</dbReference>
<dbReference type="InterPro" id="IPR036388">
    <property type="entry name" value="WH-like_DNA-bd_sf"/>
</dbReference>
<evidence type="ECO:0000256" key="1">
    <source>
        <dbReference type="ARBA" id="ARBA00023015"/>
    </source>
</evidence>